<dbReference type="AlphaFoldDB" id="A0AAD4XAE5"/>
<evidence type="ECO:0000256" key="1">
    <source>
        <dbReference type="SAM" id="MobiDB-lite"/>
    </source>
</evidence>
<keyword evidence="2" id="KW-0472">Membrane</keyword>
<keyword evidence="2" id="KW-0812">Transmembrane</keyword>
<evidence type="ECO:0000256" key="2">
    <source>
        <dbReference type="SAM" id="Phobius"/>
    </source>
</evidence>
<dbReference type="Proteomes" id="UP001202328">
    <property type="component" value="Unassembled WGS sequence"/>
</dbReference>
<feature type="transmembrane region" description="Helical" evidence="2">
    <location>
        <begin position="294"/>
        <end position="316"/>
    </location>
</feature>
<accession>A0AAD4XAE5</accession>
<evidence type="ECO:0000313" key="3">
    <source>
        <dbReference type="EMBL" id="KAI3869817.1"/>
    </source>
</evidence>
<comment type="caution">
    <text evidence="3">The sequence shown here is derived from an EMBL/GenBank/DDBJ whole genome shotgun (WGS) entry which is preliminary data.</text>
</comment>
<proteinExistence type="predicted"/>
<keyword evidence="2" id="KW-1133">Transmembrane helix</keyword>
<keyword evidence="4" id="KW-1185">Reference proteome</keyword>
<reference evidence="3" key="1">
    <citation type="submission" date="2022-04" db="EMBL/GenBank/DDBJ databases">
        <title>A functionally conserved STORR gene fusion in Papaver species that diverged 16.8 million years ago.</title>
        <authorList>
            <person name="Catania T."/>
        </authorList>
    </citation>
    <scope>NUCLEOTIDE SEQUENCE</scope>
    <source>
        <strain evidence="3">S-188037</strain>
    </source>
</reference>
<evidence type="ECO:0000313" key="4">
    <source>
        <dbReference type="Proteomes" id="UP001202328"/>
    </source>
</evidence>
<name>A0AAD4XAE5_9MAGN</name>
<feature type="region of interest" description="Disordered" evidence="1">
    <location>
        <begin position="89"/>
        <end position="110"/>
    </location>
</feature>
<sequence length="353" mass="39484">MKVDTEVSRDGRGLVNPCCGVVAPLMKPNEQVKHVTEVEVCGVKFDASWKKPEMILLERAIPSRKIYATVVYSLNRIYQGVMPCSHDASQPASRLTTGSQVPLRSNGSNPSVKQNYYTKGSVAAELQYYSIIFRDIELVFVGFWGFSSIHVLRDGFAACYRRLEKNQAENDSYVFLTYLKVAYYIQQDEKGMITESIRALDFKDAGGSVKKIAVESTRCVVLSNFGWFSHSQLQIKENVIAKHLQNQGLPAIGFPCVTELLGKTRVQLQLDAAYDARQSIHGNTVVVFRSSEIVYVWLQLIVLAEGVASFMIGLWVMEKPAGSSKNGGSCIRDDSHLTGRYTERMDVVFHQKS</sequence>
<protein>
    <submittedName>
        <fullName evidence="3">Uncharacterized protein</fullName>
    </submittedName>
</protein>
<dbReference type="EMBL" id="JAJJMB010013238">
    <property type="protein sequence ID" value="KAI3869817.1"/>
    <property type="molecule type" value="Genomic_DNA"/>
</dbReference>
<gene>
    <name evidence="3" type="ORF">MKW98_030998</name>
</gene>
<organism evidence="3 4">
    <name type="scientific">Papaver atlanticum</name>
    <dbReference type="NCBI Taxonomy" id="357466"/>
    <lineage>
        <taxon>Eukaryota</taxon>
        <taxon>Viridiplantae</taxon>
        <taxon>Streptophyta</taxon>
        <taxon>Embryophyta</taxon>
        <taxon>Tracheophyta</taxon>
        <taxon>Spermatophyta</taxon>
        <taxon>Magnoliopsida</taxon>
        <taxon>Ranunculales</taxon>
        <taxon>Papaveraceae</taxon>
        <taxon>Papaveroideae</taxon>
        <taxon>Papaver</taxon>
    </lineage>
</organism>